<dbReference type="EMBL" id="JXXN02005794">
    <property type="protein sequence ID" value="THD19709.1"/>
    <property type="molecule type" value="Genomic_DNA"/>
</dbReference>
<reference evidence="2" key="1">
    <citation type="submission" date="2019-03" db="EMBL/GenBank/DDBJ databases">
        <title>Improved annotation for the trematode Fasciola hepatica.</title>
        <authorList>
            <person name="Choi Y.-J."/>
            <person name="Martin J."/>
            <person name="Mitreva M."/>
        </authorList>
    </citation>
    <scope>NUCLEOTIDE SEQUENCE [LARGE SCALE GENOMIC DNA]</scope>
</reference>
<gene>
    <name evidence="2" type="ORF">D915_009611</name>
</gene>
<name>A0A4E0QX20_FASHE</name>
<evidence type="ECO:0000313" key="3">
    <source>
        <dbReference type="Proteomes" id="UP000230066"/>
    </source>
</evidence>
<dbReference type="PANTHER" id="PTHR35075">
    <property type="entry name" value="A-KINASE ANCHOR PROTEIN 14"/>
    <property type="match status" value="1"/>
</dbReference>
<dbReference type="GO" id="GO:0034237">
    <property type="term" value="F:protein kinase A regulatory subunit binding"/>
    <property type="evidence" value="ECO:0007669"/>
    <property type="project" value="TreeGrafter"/>
</dbReference>
<dbReference type="InterPro" id="IPR025663">
    <property type="entry name" value="AKAP_28"/>
</dbReference>
<dbReference type="InterPro" id="IPR053084">
    <property type="entry name" value="AKAP"/>
</dbReference>
<evidence type="ECO:0000313" key="2">
    <source>
        <dbReference type="EMBL" id="THD19709.1"/>
    </source>
</evidence>
<organism evidence="2 3">
    <name type="scientific">Fasciola hepatica</name>
    <name type="common">Liver fluke</name>
    <dbReference type="NCBI Taxonomy" id="6192"/>
    <lineage>
        <taxon>Eukaryota</taxon>
        <taxon>Metazoa</taxon>
        <taxon>Spiralia</taxon>
        <taxon>Lophotrochozoa</taxon>
        <taxon>Platyhelminthes</taxon>
        <taxon>Trematoda</taxon>
        <taxon>Digenea</taxon>
        <taxon>Plagiorchiida</taxon>
        <taxon>Echinostomata</taxon>
        <taxon>Echinostomatoidea</taxon>
        <taxon>Fasciolidae</taxon>
        <taxon>Fasciola</taxon>
    </lineage>
</organism>
<dbReference type="Pfam" id="PF13879">
    <property type="entry name" value="Hmw_CFAP97"/>
    <property type="match status" value="1"/>
</dbReference>
<comment type="caution">
    <text evidence="2">The sequence shown here is derived from an EMBL/GenBank/DDBJ whole genome shotgun (WGS) entry which is preliminary data.</text>
</comment>
<dbReference type="PANTHER" id="PTHR35075:SF1">
    <property type="entry name" value="A-KINASE ANCHOR PROTEIN 14"/>
    <property type="match status" value="1"/>
</dbReference>
<comment type="similarity">
    <text evidence="1">Belongs to the CFAP97 family.</text>
</comment>
<proteinExistence type="inferred from homology"/>
<dbReference type="GO" id="GO:0005952">
    <property type="term" value="C:cAMP-dependent protein kinase complex"/>
    <property type="evidence" value="ECO:0007669"/>
    <property type="project" value="TreeGrafter"/>
</dbReference>
<evidence type="ECO:0000256" key="1">
    <source>
        <dbReference type="ARBA" id="ARBA00008315"/>
    </source>
</evidence>
<accession>A0A4E0QX20</accession>
<dbReference type="Proteomes" id="UP000230066">
    <property type="component" value="Unassembled WGS sequence"/>
</dbReference>
<dbReference type="GO" id="GO:0016301">
    <property type="term" value="F:kinase activity"/>
    <property type="evidence" value="ECO:0007669"/>
    <property type="project" value="UniProtKB-KW"/>
</dbReference>
<protein>
    <submittedName>
        <fullName evidence="2">A-kinase anchor protein 14</fullName>
    </submittedName>
</protein>
<dbReference type="AlphaFoldDB" id="A0A4E0QX20"/>
<sequence length="446" mass="52790">MEVGWLVNFLHLKASVVDNLLPEGFLLYTEKRKLANMKPMVDTSPPKTFFMVQNRPKRNFFTKETHERIEKENLRLIKRMQEIMHLKGFVDNQNHYKPRSLNEDFRRREVERILHDNEDLVRRMNQRLANQRRPGWEESWANTLTYIENISRFPSFITKDDKRPESQHSQRTTIDDKIIRPFVETVEKAALDKLDDVDPNQMVIDFSDPEVKRRPNYCQLVQQELSNEPPEPLRGFVASVIQTALQHVYEHDLRVDKSRSDEGAFGSAILLFNDQQTETEADPSNFMKPNTYEPTEGIFNETGKQSIQLSDEIHPTPNIQWPTIGEFTPELGLKKIEEYIQGWNIDETWLHCTDILPTEEQPYDVNHRYRVRWSMPTRRSPIPGATVSIYFTIQVSKIKPKNLEVGVYYQVETFKTMHRPGMTRFCERWLRDVIDNKKRLMSYVNF</sequence>
<dbReference type="Pfam" id="PF14469">
    <property type="entry name" value="AKAP28"/>
    <property type="match status" value="1"/>
</dbReference>
<dbReference type="InterPro" id="IPR029488">
    <property type="entry name" value="Hmw/CFAP97"/>
</dbReference>
<keyword evidence="3" id="KW-1185">Reference proteome</keyword>